<evidence type="ECO:0000313" key="1">
    <source>
        <dbReference type="EMBL" id="CAG8570379.1"/>
    </source>
</evidence>
<organism evidence="1 2">
    <name type="scientific">Cetraspora pellucida</name>
    <dbReference type="NCBI Taxonomy" id="1433469"/>
    <lineage>
        <taxon>Eukaryota</taxon>
        <taxon>Fungi</taxon>
        <taxon>Fungi incertae sedis</taxon>
        <taxon>Mucoromycota</taxon>
        <taxon>Glomeromycotina</taxon>
        <taxon>Glomeromycetes</taxon>
        <taxon>Diversisporales</taxon>
        <taxon>Gigasporaceae</taxon>
        <taxon>Cetraspora</taxon>
    </lineage>
</organism>
<dbReference type="Proteomes" id="UP000789759">
    <property type="component" value="Unassembled WGS sequence"/>
</dbReference>
<dbReference type="EMBL" id="CAJVQA010003259">
    <property type="protein sequence ID" value="CAG8570379.1"/>
    <property type="molecule type" value="Genomic_DNA"/>
</dbReference>
<gene>
    <name evidence="1" type="ORF">CPELLU_LOCUS5625</name>
</gene>
<protein>
    <submittedName>
        <fullName evidence="1">10490_t:CDS:1</fullName>
    </submittedName>
</protein>
<dbReference type="OrthoDB" id="10395579at2759"/>
<comment type="caution">
    <text evidence="1">The sequence shown here is derived from an EMBL/GenBank/DDBJ whole genome shotgun (WGS) entry which is preliminary data.</text>
</comment>
<proteinExistence type="predicted"/>
<name>A0A9N9BM20_9GLOM</name>
<accession>A0A9N9BM20</accession>
<reference evidence="1" key="1">
    <citation type="submission" date="2021-06" db="EMBL/GenBank/DDBJ databases">
        <authorList>
            <person name="Kallberg Y."/>
            <person name="Tangrot J."/>
            <person name="Rosling A."/>
        </authorList>
    </citation>
    <scope>NUCLEOTIDE SEQUENCE</scope>
    <source>
        <strain evidence="1">FL966</strain>
    </source>
</reference>
<evidence type="ECO:0000313" key="2">
    <source>
        <dbReference type="Proteomes" id="UP000789759"/>
    </source>
</evidence>
<keyword evidence="2" id="KW-1185">Reference proteome</keyword>
<sequence length="159" mass="18871">MVLLTDEYTKCHQILEKSMFLNQSKKKVKSCSIYHIQSSHIYKIKKQEINNHNDQTDNDDNQEEMILLEKLLSKLYDEICAITSNNYIENNNMGIEFSYKENQPNVTVNIESIEKLENYENSDNNDSDDLYENYELYLTKAFEIVQEQKAKKIINRQNL</sequence>
<dbReference type="AlphaFoldDB" id="A0A9N9BM20"/>